<dbReference type="SUPFAM" id="SSF56037">
    <property type="entry name" value="PheT/TilS domain"/>
    <property type="match status" value="1"/>
</dbReference>
<protein>
    <submittedName>
        <fullName evidence="2">Cytoplasmic protein</fullName>
    </submittedName>
</protein>
<evidence type="ECO:0000259" key="1">
    <source>
        <dbReference type="SMART" id="SM00873"/>
    </source>
</evidence>
<organism evidence="2 3">
    <name type="scientific">Amycolatopsis rhizosphaerae</name>
    <dbReference type="NCBI Taxonomy" id="2053003"/>
    <lineage>
        <taxon>Bacteria</taxon>
        <taxon>Bacillati</taxon>
        <taxon>Actinomycetota</taxon>
        <taxon>Actinomycetes</taxon>
        <taxon>Pseudonocardiales</taxon>
        <taxon>Pseudonocardiaceae</taxon>
        <taxon>Amycolatopsis</taxon>
    </lineage>
</organism>
<comment type="caution">
    <text evidence="2">The sequence shown here is derived from an EMBL/GenBank/DDBJ whole genome shotgun (WGS) entry which is preliminary data.</text>
</comment>
<dbReference type="EMBL" id="VJWX01000232">
    <property type="protein sequence ID" value="TVT44169.1"/>
    <property type="molecule type" value="Genomic_DNA"/>
</dbReference>
<dbReference type="OrthoDB" id="276580at2"/>
<dbReference type="Gene3D" id="3.50.40.10">
    <property type="entry name" value="Phenylalanyl-trna Synthetase, Chain B, domain 3"/>
    <property type="match status" value="1"/>
</dbReference>
<dbReference type="PANTHER" id="PTHR39209">
    <property type="match status" value="1"/>
</dbReference>
<reference evidence="2 3" key="2">
    <citation type="submission" date="2019-08" db="EMBL/GenBank/DDBJ databases">
        <title>Amycolatopsis acidicola sp. nov., isolated from peat swamp forest soil.</title>
        <authorList>
            <person name="Srisuk N."/>
        </authorList>
    </citation>
    <scope>NUCLEOTIDE SEQUENCE [LARGE SCALE GENOMIC DNA]</scope>
    <source>
        <strain evidence="2 3">TBRC 6029</strain>
    </source>
</reference>
<dbReference type="InterPro" id="IPR020825">
    <property type="entry name" value="Phe-tRNA_synthase-like_B3/B4"/>
</dbReference>
<dbReference type="GO" id="GO:0004826">
    <property type="term" value="F:phenylalanine-tRNA ligase activity"/>
    <property type="evidence" value="ECO:0007669"/>
    <property type="project" value="InterPro"/>
</dbReference>
<keyword evidence="3" id="KW-1185">Reference proteome</keyword>
<dbReference type="SMART" id="SM00873">
    <property type="entry name" value="B3_4"/>
    <property type="match status" value="1"/>
</dbReference>
<sequence>MLDGIHVDQEVFRLRPDFALLAIVVEGLPSGPSEGIPVTTRAEAGVHVDSWREAYRAFGAKPNRTRNSLEALLRRPELPQVNRVVDSYNTVSVRHGLPIGGEDLDAYAGLPRLVRARGDEAFDTMANGEPVTETADPGEVVWRDDAGVTCRRWNHRQCVRTRLREDSKRGLFLLERLEPMPLAALSAAGEDLIRALGPDVDVCSRLIAQEAA</sequence>
<feature type="domain" description="B3/B4 tRNA-binding" evidence="1">
    <location>
        <begin position="49"/>
        <end position="197"/>
    </location>
</feature>
<dbReference type="Proteomes" id="UP000320011">
    <property type="component" value="Unassembled WGS sequence"/>
</dbReference>
<evidence type="ECO:0000313" key="3">
    <source>
        <dbReference type="Proteomes" id="UP000320011"/>
    </source>
</evidence>
<dbReference type="InterPro" id="IPR005146">
    <property type="entry name" value="B3/B4_tRNA-bd"/>
</dbReference>
<evidence type="ECO:0000313" key="2">
    <source>
        <dbReference type="EMBL" id="TVT44169.1"/>
    </source>
</evidence>
<dbReference type="GO" id="GO:0003723">
    <property type="term" value="F:RNA binding"/>
    <property type="evidence" value="ECO:0007669"/>
    <property type="project" value="InterPro"/>
</dbReference>
<dbReference type="PANTHER" id="PTHR39209:SF2">
    <property type="entry name" value="CYTOPLASMIC PROTEIN"/>
    <property type="match status" value="1"/>
</dbReference>
<reference evidence="2 3" key="1">
    <citation type="submission" date="2019-07" db="EMBL/GenBank/DDBJ databases">
        <authorList>
            <person name="Duangmal K."/>
            <person name="Teo W.F.A."/>
        </authorList>
    </citation>
    <scope>NUCLEOTIDE SEQUENCE [LARGE SCALE GENOMIC DNA]</scope>
    <source>
        <strain evidence="2 3">TBRC 6029</strain>
    </source>
</reference>
<proteinExistence type="predicted"/>
<dbReference type="Pfam" id="PF03483">
    <property type="entry name" value="B3_4"/>
    <property type="match status" value="1"/>
</dbReference>
<accession>A0A558C5V2</accession>
<dbReference type="AlphaFoldDB" id="A0A558C5V2"/>
<name>A0A558C5V2_9PSEU</name>
<gene>
    <name evidence="2" type="ORF">FNH05_21680</name>
</gene>